<sequence>MGPEVRRRRQRVEVQRNRAALVSAAIRVLAEHPEASMAAIASAAGVTRQTAYAHFGSREVLLAAVRDELSRRAFAVLEAADTESGTATEALGRFLAAAGTLLAEQAAYGHPDSDAEADKEADAARHVPVERHLGDLIRRGQDSGEFTVDLEAGWLVACVIALGHAADEQIRMGRTDAQGAAKQFRSSVMRLCGAEGSAGGSL</sequence>
<keyword evidence="3" id="KW-0804">Transcription</keyword>
<evidence type="ECO:0000313" key="7">
    <source>
        <dbReference type="Proteomes" id="UP000598297"/>
    </source>
</evidence>
<evidence type="ECO:0000313" key="6">
    <source>
        <dbReference type="EMBL" id="NBE56043.1"/>
    </source>
</evidence>
<dbReference type="RefSeq" id="WP_161704369.1">
    <property type="nucleotide sequence ID" value="NZ_JAAAHS010000410.1"/>
</dbReference>
<dbReference type="InterPro" id="IPR036271">
    <property type="entry name" value="Tet_transcr_reg_TetR-rel_C_sf"/>
</dbReference>
<feature type="domain" description="HTH tetR-type" evidence="5">
    <location>
        <begin position="15"/>
        <end position="73"/>
    </location>
</feature>
<dbReference type="Pfam" id="PF00440">
    <property type="entry name" value="TetR_N"/>
    <property type="match status" value="1"/>
</dbReference>
<dbReference type="PROSITE" id="PS50977">
    <property type="entry name" value="HTH_TETR_2"/>
    <property type="match status" value="1"/>
</dbReference>
<dbReference type="PANTHER" id="PTHR30055">
    <property type="entry name" value="HTH-TYPE TRANSCRIPTIONAL REGULATOR RUTR"/>
    <property type="match status" value="1"/>
</dbReference>
<dbReference type="Gene3D" id="1.10.357.10">
    <property type="entry name" value="Tetracycline Repressor, domain 2"/>
    <property type="match status" value="1"/>
</dbReference>
<keyword evidence="1" id="KW-0805">Transcription regulation</keyword>
<protein>
    <submittedName>
        <fullName evidence="6">TetR family transcriptional regulator</fullName>
    </submittedName>
</protein>
<dbReference type="InterPro" id="IPR009057">
    <property type="entry name" value="Homeodomain-like_sf"/>
</dbReference>
<evidence type="ECO:0000259" key="5">
    <source>
        <dbReference type="PROSITE" id="PS50977"/>
    </source>
</evidence>
<dbReference type="SUPFAM" id="SSF46689">
    <property type="entry name" value="Homeodomain-like"/>
    <property type="match status" value="1"/>
</dbReference>
<keyword evidence="2 4" id="KW-0238">DNA-binding</keyword>
<dbReference type="SUPFAM" id="SSF48498">
    <property type="entry name" value="Tetracyclin repressor-like, C-terminal domain"/>
    <property type="match status" value="1"/>
</dbReference>
<dbReference type="Proteomes" id="UP000598297">
    <property type="component" value="Unassembled WGS sequence"/>
</dbReference>
<evidence type="ECO:0000256" key="4">
    <source>
        <dbReference type="PROSITE-ProRule" id="PRU00335"/>
    </source>
</evidence>
<dbReference type="PANTHER" id="PTHR30055:SF234">
    <property type="entry name" value="HTH-TYPE TRANSCRIPTIONAL REGULATOR BETI"/>
    <property type="match status" value="1"/>
</dbReference>
<accession>A0A964UV84</accession>
<evidence type="ECO:0000256" key="3">
    <source>
        <dbReference type="ARBA" id="ARBA00023163"/>
    </source>
</evidence>
<reference evidence="6" key="1">
    <citation type="submission" date="2020-01" db="EMBL/GenBank/DDBJ databases">
        <title>Whole-genome analyses of novel actinobacteria.</title>
        <authorList>
            <person name="Sahin N."/>
        </authorList>
    </citation>
    <scope>NUCLEOTIDE SEQUENCE</scope>
    <source>
        <strain evidence="6">YC537</strain>
    </source>
</reference>
<keyword evidence="7" id="KW-1185">Reference proteome</keyword>
<dbReference type="GO" id="GO:0000976">
    <property type="term" value="F:transcription cis-regulatory region binding"/>
    <property type="evidence" value="ECO:0007669"/>
    <property type="project" value="TreeGrafter"/>
</dbReference>
<dbReference type="OrthoDB" id="3869819at2"/>
<name>A0A964UV84_9ACTN</name>
<evidence type="ECO:0000256" key="2">
    <source>
        <dbReference type="ARBA" id="ARBA00023125"/>
    </source>
</evidence>
<dbReference type="EMBL" id="JAAAHS010000410">
    <property type="protein sequence ID" value="NBE56043.1"/>
    <property type="molecule type" value="Genomic_DNA"/>
</dbReference>
<evidence type="ECO:0000256" key="1">
    <source>
        <dbReference type="ARBA" id="ARBA00023015"/>
    </source>
</evidence>
<dbReference type="InterPro" id="IPR001647">
    <property type="entry name" value="HTH_TetR"/>
</dbReference>
<dbReference type="GO" id="GO:0003700">
    <property type="term" value="F:DNA-binding transcription factor activity"/>
    <property type="evidence" value="ECO:0007669"/>
    <property type="project" value="TreeGrafter"/>
</dbReference>
<organism evidence="6 7">
    <name type="scientific">Streptomyces boluensis</name>
    <dbReference type="NCBI Taxonomy" id="1775135"/>
    <lineage>
        <taxon>Bacteria</taxon>
        <taxon>Bacillati</taxon>
        <taxon>Actinomycetota</taxon>
        <taxon>Actinomycetes</taxon>
        <taxon>Kitasatosporales</taxon>
        <taxon>Streptomycetaceae</taxon>
        <taxon>Streptomyces</taxon>
    </lineage>
</organism>
<gene>
    <name evidence="6" type="ORF">GUY60_32325</name>
</gene>
<dbReference type="InterPro" id="IPR050109">
    <property type="entry name" value="HTH-type_TetR-like_transc_reg"/>
</dbReference>
<comment type="caution">
    <text evidence="6">The sequence shown here is derived from an EMBL/GenBank/DDBJ whole genome shotgun (WGS) entry which is preliminary data.</text>
</comment>
<feature type="DNA-binding region" description="H-T-H motif" evidence="4">
    <location>
        <begin position="36"/>
        <end position="55"/>
    </location>
</feature>
<proteinExistence type="predicted"/>
<dbReference type="AlphaFoldDB" id="A0A964UV84"/>